<dbReference type="InterPro" id="IPR006037">
    <property type="entry name" value="RCK_C"/>
</dbReference>
<feature type="domain" description="RCK C-terminal" evidence="2">
    <location>
        <begin position="146"/>
        <end position="228"/>
    </location>
</feature>
<dbReference type="InterPro" id="IPR003148">
    <property type="entry name" value="RCK_N"/>
</dbReference>
<dbReference type="InterPro" id="IPR050721">
    <property type="entry name" value="Trk_Ktr_HKT_K-transport"/>
</dbReference>
<dbReference type="PROSITE" id="PS51201">
    <property type="entry name" value="RCK_N"/>
    <property type="match status" value="1"/>
</dbReference>
<evidence type="ECO:0000259" key="2">
    <source>
        <dbReference type="PROSITE" id="PS51202"/>
    </source>
</evidence>
<dbReference type="EMBL" id="CP116942">
    <property type="protein sequence ID" value="WCO66643.1"/>
    <property type="molecule type" value="Genomic_DNA"/>
</dbReference>
<evidence type="ECO:0000259" key="1">
    <source>
        <dbReference type="PROSITE" id="PS51201"/>
    </source>
</evidence>
<dbReference type="Proteomes" id="UP001216390">
    <property type="component" value="Chromosome"/>
</dbReference>
<sequence>MADHTAPRLRLRAGDAAIVIGLGRFGSAVATTLEEMGHQVLGVDASEGIVADHASRLTHVLQADSTRIETLEEIGAKDVAVAVVAIGTDIEASILTTSALVDLGIASIWAKALTASHARILDRVGAHHVVFPEREMGDRVAHQVTGRMIDWIQLEDDFALVETTAPADMVGRTIGESGARQRHGVTIVCIKPVGQTFTYATAETVVQEGDLLLVAAEARVAEAFANLR</sequence>
<keyword evidence="4" id="KW-1185">Reference proteome</keyword>
<dbReference type="Gene3D" id="3.30.70.1450">
    <property type="entry name" value="Regulator of K+ conductance, C-terminal domain"/>
    <property type="match status" value="1"/>
</dbReference>
<dbReference type="Pfam" id="PF02254">
    <property type="entry name" value="TrkA_N"/>
    <property type="match status" value="1"/>
</dbReference>
<dbReference type="SUPFAM" id="SSF51735">
    <property type="entry name" value="NAD(P)-binding Rossmann-fold domains"/>
    <property type="match status" value="1"/>
</dbReference>
<dbReference type="PANTHER" id="PTHR43833">
    <property type="entry name" value="POTASSIUM CHANNEL PROTEIN 2-RELATED-RELATED"/>
    <property type="match status" value="1"/>
</dbReference>
<gene>
    <name evidence="3" type="ORF">PO878_19275</name>
</gene>
<dbReference type="Pfam" id="PF02080">
    <property type="entry name" value="TrkA_C"/>
    <property type="match status" value="1"/>
</dbReference>
<evidence type="ECO:0000313" key="3">
    <source>
        <dbReference type="EMBL" id="WCO66643.1"/>
    </source>
</evidence>
<organism evidence="3 4">
    <name type="scientific">Iamia majanohamensis</name>
    <dbReference type="NCBI Taxonomy" id="467976"/>
    <lineage>
        <taxon>Bacteria</taxon>
        <taxon>Bacillati</taxon>
        <taxon>Actinomycetota</taxon>
        <taxon>Acidimicrobiia</taxon>
        <taxon>Acidimicrobiales</taxon>
        <taxon>Iamiaceae</taxon>
        <taxon>Iamia</taxon>
    </lineage>
</organism>
<proteinExistence type="predicted"/>
<dbReference type="Gene3D" id="3.40.50.720">
    <property type="entry name" value="NAD(P)-binding Rossmann-like Domain"/>
    <property type="match status" value="1"/>
</dbReference>
<accession>A0AAE9Y8W3</accession>
<dbReference type="AlphaFoldDB" id="A0AAE9Y8W3"/>
<dbReference type="InterPro" id="IPR036721">
    <property type="entry name" value="RCK_C_sf"/>
</dbReference>
<protein>
    <submittedName>
        <fullName evidence="3">TrkA family potassium uptake protein</fullName>
    </submittedName>
</protein>
<dbReference type="KEGG" id="ima:PO878_19275"/>
<evidence type="ECO:0000313" key="4">
    <source>
        <dbReference type="Proteomes" id="UP001216390"/>
    </source>
</evidence>
<dbReference type="GO" id="GO:0006813">
    <property type="term" value="P:potassium ion transport"/>
    <property type="evidence" value="ECO:0007669"/>
    <property type="project" value="InterPro"/>
</dbReference>
<dbReference type="GO" id="GO:0008324">
    <property type="term" value="F:monoatomic cation transmembrane transporter activity"/>
    <property type="evidence" value="ECO:0007669"/>
    <property type="project" value="InterPro"/>
</dbReference>
<dbReference type="PROSITE" id="PS51202">
    <property type="entry name" value="RCK_C"/>
    <property type="match status" value="1"/>
</dbReference>
<dbReference type="InterPro" id="IPR036291">
    <property type="entry name" value="NAD(P)-bd_dom_sf"/>
</dbReference>
<dbReference type="PANTHER" id="PTHR43833:SF7">
    <property type="entry name" value="KTR SYSTEM POTASSIUM UPTAKE PROTEIN C"/>
    <property type="match status" value="1"/>
</dbReference>
<reference evidence="3" key="1">
    <citation type="submission" date="2023-01" db="EMBL/GenBank/DDBJ databases">
        <title>The diversity of Class Acidimicrobiia in South China Sea sediment environments and the proposal of Iamia marina sp. nov., a novel species of the genus Iamia.</title>
        <authorList>
            <person name="He Y."/>
            <person name="Tian X."/>
        </authorList>
    </citation>
    <scope>NUCLEOTIDE SEQUENCE</scope>
    <source>
        <strain evidence="3">DSM 19957</strain>
    </source>
</reference>
<feature type="domain" description="RCK N-terminal" evidence="1">
    <location>
        <begin position="14"/>
        <end position="130"/>
    </location>
</feature>
<name>A0AAE9Y8W3_9ACTN</name>
<dbReference type="RefSeq" id="WP_272736166.1">
    <property type="nucleotide sequence ID" value="NZ_CP116942.1"/>
</dbReference>
<dbReference type="SUPFAM" id="SSF116726">
    <property type="entry name" value="TrkA C-terminal domain-like"/>
    <property type="match status" value="1"/>
</dbReference>